<evidence type="ECO:0000313" key="2">
    <source>
        <dbReference type="EnsemblMetazoa" id="CLYHEMP012231.1"/>
    </source>
</evidence>
<accession>A0A7M5UM85</accession>
<keyword evidence="3" id="KW-1185">Reference proteome</keyword>
<dbReference type="PANTHER" id="PTHR33995">
    <property type="entry name" value="PROTEIN CBG18546"/>
    <property type="match status" value="1"/>
</dbReference>
<dbReference type="Gene3D" id="2.10.90.10">
    <property type="entry name" value="Cystine-knot cytokines"/>
    <property type="match status" value="1"/>
</dbReference>
<dbReference type="PANTHER" id="PTHR33995:SF7">
    <property type="entry name" value="BURSICON SUBUNIT ALPHA-RELATED"/>
    <property type="match status" value="1"/>
</dbReference>
<organism evidence="2 3">
    <name type="scientific">Clytia hemisphaerica</name>
    <dbReference type="NCBI Taxonomy" id="252671"/>
    <lineage>
        <taxon>Eukaryota</taxon>
        <taxon>Metazoa</taxon>
        <taxon>Cnidaria</taxon>
        <taxon>Hydrozoa</taxon>
        <taxon>Hydroidolina</taxon>
        <taxon>Leptothecata</taxon>
        <taxon>Obeliida</taxon>
        <taxon>Clytiidae</taxon>
        <taxon>Clytia</taxon>
    </lineage>
</organism>
<dbReference type="SUPFAM" id="SSF57501">
    <property type="entry name" value="Cystine-knot cytokines"/>
    <property type="match status" value="1"/>
</dbReference>
<keyword evidence="1" id="KW-0732">Signal</keyword>
<dbReference type="Proteomes" id="UP000594262">
    <property type="component" value="Unplaced"/>
</dbReference>
<evidence type="ECO:0000256" key="1">
    <source>
        <dbReference type="SAM" id="SignalP"/>
    </source>
</evidence>
<dbReference type="OrthoDB" id="5977230at2759"/>
<feature type="signal peptide" evidence="1">
    <location>
        <begin position="1"/>
        <end position="24"/>
    </location>
</feature>
<proteinExistence type="predicted"/>
<dbReference type="InterPro" id="IPR029034">
    <property type="entry name" value="Cystine-knot_cytokine"/>
</dbReference>
<name>A0A7M5UM85_9CNID</name>
<protein>
    <submittedName>
        <fullName evidence="2">Uncharacterized protein</fullName>
    </submittedName>
</protein>
<dbReference type="EnsemblMetazoa" id="CLYHEMT012231.1">
    <property type="protein sequence ID" value="CLYHEMP012231.1"/>
    <property type="gene ID" value="CLYHEMG012231"/>
</dbReference>
<dbReference type="AlphaFoldDB" id="A0A7M5UM85"/>
<sequence>TLVMNNFKTLRLILVSATFLSCHSKLQNDDSEVILHKQQNDQIQQKYKIMSELMSEVLPGSYDTNRTRSFQRFMRMFKRKSRMRQRRQRDCKVGYSKIQKWLFTQIAFIRKKKESQEEKCRIQQYSEDTHLPIERENDDGTSSPHFKRITGKFCYPKGSLEDDGTLKLCTECYVQIDLGPRHYPRYINEIECGQNWPDDYFCLTHEGVCAPKVIYITFLYDRRNEGETHLYNWIEYMQPLTVGCNCQIRQESLFKMFI</sequence>
<feature type="chain" id="PRO_5029516377" evidence="1">
    <location>
        <begin position="25"/>
        <end position="258"/>
    </location>
</feature>
<reference evidence="2" key="1">
    <citation type="submission" date="2021-01" db="UniProtKB">
        <authorList>
            <consortium name="EnsemblMetazoa"/>
        </authorList>
    </citation>
    <scope>IDENTIFICATION</scope>
</reference>
<evidence type="ECO:0000313" key="3">
    <source>
        <dbReference type="Proteomes" id="UP000594262"/>
    </source>
</evidence>